<dbReference type="SUPFAM" id="SSF51905">
    <property type="entry name" value="FAD/NAD(P)-binding domain"/>
    <property type="match status" value="1"/>
</dbReference>
<evidence type="ECO:0000256" key="3">
    <source>
        <dbReference type="ARBA" id="ARBA00022630"/>
    </source>
</evidence>
<dbReference type="InterPro" id="IPR020946">
    <property type="entry name" value="Flavin_mOase-like"/>
</dbReference>
<name>A0AAN6JT72_9BASI</name>
<evidence type="ECO:0000256" key="4">
    <source>
        <dbReference type="ARBA" id="ARBA00022827"/>
    </source>
</evidence>
<protein>
    <recommendedName>
        <fullName evidence="9">FAD/NAD(P)-binding domain-containing protein</fullName>
    </recommendedName>
</protein>
<dbReference type="PANTHER" id="PTHR43539">
    <property type="entry name" value="FLAVIN-BINDING MONOOXYGENASE-LIKE PROTEIN (AFU_ORTHOLOGUE AFUA_4G09220)"/>
    <property type="match status" value="1"/>
</dbReference>
<proteinExistence type="inferred from homology"/>
<comment type="cofactor">
    <cofactor evidence="1">
        <name>FAD</name>
        <dbReference type="ChEBI" id="CHEBI:57692"/>
    </cofactor>
</comment>
<reference evidence="7" key="1">
    <citation type="journal article" date="2023" name="PhytoFront">
        <title>Draft Genome Resources of Seven Strains of Tilletia horrida, Causal Agent of Kernel Smut of Rice.</title>
        <authorList>
            <person name="Khanal S."/>
            <person name="Antony Babu S."/>
            <person name="Zhou X.G."/>
        </authorList>
    </citation>
    <scope>NUCLEOTIDE SEQUENCE</scope>
    <source>
        <strain evidence="7">TX6</strain>
    </source>
</reference>
<keyword evidence="8" id="KW-1185">Reference proteome</keyword>
<evidence type="ECO:0000256" key="2">
    <source>
        <dbReference type="ARBA" id="ARBA00009183"/>
    </source>
</evidence>
<accession>A0AAN6JT72</accession>
<keyword evidence="6" id="KW-0560">Oxidoreductase</keyword>
<dbReference type="AlphaFoldDB" id="A0AAN6JT72"/>
<dbReference type="Pfam" id="PF00743">
    <property type="entry name" value="FMO-like"/>
    <property type="match status" value="1"/>
</dbReference>
<evidence type="ECO:0008006" key="9">
    <source>
        <dbReference type="Google" id="ProtNLM"/>
    </source>
</evidence>
<evidence type="ECO:0000256" key="6">
    <source>
        <dbReference type="ARBA" id="ARBA00023002"/>
    </source>
</evidence>
<keyword evidence="3" id="KW-0285">Flavoprotein</keyword>
<dbReference type="InterPro" id="IPR036188">
    <property type="entry name" value="FAD/NAD-bd_sf"/>
</dbReference>
<dbReference type="GO" id="GO:0004499">
    <property type="term" value="F:N,N-dimethylaniline monooxygenase activity"/>
    <property type="evidence" value="ECO:0007669"/>
    <property type="project" value="InterPro"/>
</dbReference>
<dbReference type="GO" id="GO:0050661">
    <property type="term" value="F:NADP binding"/>
    <property type="evidence" value="ECO:0007669"/>
    <property type="project" value="InterPro"/>
</dbReference>
<dbReference type="FunFam" id="3.50.50.60:FF:000023">
    <property type="entry name" value="Dimethylaniline monooxygenase [N-oxide-forming]"/>
    <property type="match status" value="1"/>
</dbReference>
<evidence type="ECO:0000256" key="5">
    <source>
        <dbReference type="ARBA" id="ARBA00022857"/>
    </source>
</evidence>
<organism evidence="7 8">
    <name type="scientific">Tilletia horrida</name>
    <dbReference type="NCBI Taxonomy" id="155126"/>
    <lineage>
        <taxon>Eukaryota</taxon>
        <taxon>Fungi</taxon>
        <taxon>Dikarya</taxon>
        <taxon>Basidiomycota</taxon>
        <taxon>Ustilaginomycotina</taxon>
        <taxon>Exobasidiomycetes</taxon>
        <taxon>Tilletiales</taxon>
        <taxon>Tilletiaceae</taxon>
        <taxon>Tilletia</taxon>
    </lineage>
</organism>
<keyword evidence="5" id="KW-0521">NADP</keyword>
<dbReference type="InterPro" id="IPR050982">
    <property type="entry name" value="Auxin_biosynth/cation_transpt"/>
</dbReference>
<dbReference type="PANTHER" id="PTHR43539:SF68">
    <property type="entry name" value="FLAVIN-BINDING MONOOXYGENASE-LIKE PROTEIN (AFU_ORTHOLOGUE AFUA_4G09220)"/>
    <property type="match status" value="1"/>
</dbReference>
<dbReference type="Proteomes" id="UP001176517">
    <property type="component" value="Unassembled WGS sequence"/>
</dbReference>
<dbReference type="GO" id="GO:0050660">
    <property type="term" value="F:flavin adenine dinucleotide binding"/>
    <property type="evidence" value="ECO:0007669"/>
    <property type="project" value="InterPro"/>
</dbReference>
<dbReference type="Gene3D" id="3.50.50.60">
    <property type="entry name" value="FAD/NAD(P)-binding domain"/>
    <property type="match status" value="2"/>
</dbReference>
<gene>
    <name evidence="7" type="ORF">OC846_004080</name>
</gene>
<evidence type="ECO:0000313" key="8">
    <source>
        <dbReference type="Proteomes" id="UP001176517"/>
    </source>
</evidence>
<evidence type="ECO:0000256" key="1">
    <source>
        <dbReference type="ARBA" id="ARBA00001974"/>
    </source>
</evidence>
<sequence length="604" mass="65956">MTAVDLAEQARCAAVAEGFARSFEAAIPNIDEVLSLFLPDGYWRDFQALGWDLRTLHTTDKIRHFLLDGDKLGTLAQPALSNIQVARPKVISSAEPRGHTITAIFSFETPLGSGQGVFRLLSHSSSSGADGGVWKIWTMFTAIEAIKIHAPLIDPKNRPGSAKVISVPNGLVGGEQMPIDVAVHDNEPEVVIVGAAQCGLSLAARLKELNVTTLVLDRLPRVGDVWRNRFKRLTLHTPSSVNHLPCLPFPDGCWPVYTPKDKLADFFEVYAKVLGLDFWGGINILATSYDSTTSRWSISLKLEDGSERTLHPNVLVQATGHLGEPFVPSVAGQERFAGKVLHTSHFHSGAEFTGKNVVVVGAGTSGHDMCQDLYEHGAASVTLVQRSSTCVVSLESVQAFHHHDDPVIASLSLADQDLLQQSVPTWVQKENAIRVNKQVMAGQDREILEGLTKVGFQLNAGPDGAGYWFHYLNRGGSHYVDVGASQLIADGKIKIKTGSNLASFEEDGVVFQDGSQLKADVVIFATGFQNMHSATKTIFGEDLYRETKDVWSLDEEGELKTVYRDSGHPAFFYFAGPLTMVRYMSKRLALRIQAQLLGLVPQAY</sequence>
<keyword evidence="4" id="KW-0274">FAD</keyword>
<evidence type="ECO:0000313" key="7">
    <source>
        <dbReference type="EMBL" id="KAK0549393.1"/>
    </source>
</evidence>
<dbReference type="EMBL" id="JAPDMZ010000113">
    <property type="protein sequence ID" value="KAK0549393.1"/>
    <property type="molecule type" value="Genomic_DNA"/>
</dbReference>
<comment type="similarity">
    <text evidence="2">Belongs to the FMO family.</text>
</comment>
<comment type="caution">
    <text evidence="7">The sequence shown here is derived from an EMBL/GenBank/DDBJ whole genome shotgun (WGS) entry which is preliminary data.</text>
</comment>